<proteinExistence type="inferred from homology"/>
<feature type="region of interest" description="Disordered" evidence="2">
    <location>
        <begin position="351"/>
        <end position="370"/>
    </location>
</feature>
<reference evidence="4" key="1">
    <citation type="submission" date="2021-01" db="EMBL/GenBank/DDBJ databases">
        <authorList>
            <person name="Eckstrom K.M.E."/>
        </authorList>
    </citation>
    <scope>NUCLEOTIDE SEQUENCE</scope>
    <source>
        <strain evidence="4">UVCC 0001</strain>
    </source>
</reference>
<dbReference type="PANTHER" id="PTHR12770">
    <property type="entry name" value="RUS1 FAMILY PROTEIN C16ORF58"/>
    <property type="match status" value="1"/>
</dbReference>
<evidence type="ECO:0000256" key="1">
    <source>
        <dbReference type="ARBA" id="ARBA00007558"/>
    </source>
</evidence>
<comment type="similarity">
    <text evidence="1">Belongs to the RUS1 family.</text>
</comment>
<feature type="compositionally biased region" description="Polar residues" evidence="2">
    <location>
        <begin position="355"/>
        <end position="365"/>
    </location>
</feature>
<sequence>MLTLRQRLNTFLEKEVPDASKRDLLCVEHSKHGRRIFQERDPGSPSARLEIIEFAESKRVRLKAVLANYLLPQGYPDSVGPQYANYMYWRAVQYFFGGAMSVFTTRCLLRSLNIANRSSGEAAAAINWVVKDGAGRFGRFLFARWGRSLDGELKQFRLMGDVLMEGGAALELATALLPNAFLPLACTANLAKNLAAVTASATRAPIYRTFARRNNLADVTAKGESVANLADVVGTVAGIALARAGAPALPAFALLSVGYLYASRREVDAVVLPFFNRARLTLAVRGFADSGGRHCPTPAEAAAAEPMLPRPGSRQARVVLGAPAAAAAAGPGPEGEARLRAALAALRAHPLPSPTARTGTRRTSSCAATPAPRTRCAARCARTFSSTPSRARAPGGAGLDGGAAPRRRWLPALRRPHSLLQDPRRAMARLRARRGRGRRQRRRGRARARAQRIVDEESPTLCASFFAAARAQGWDLAHTRLNPQDSRVELLHHAKPLG</sequence>
<comment type="caution">
    <text evidence="4">The sequence shown here is derived from an EMBL/GenBank/DDBJ whole genome shotgun (WGS) entry which is preliminary data.</text>
</comment>
<name>A0AAD9IK33_PROWI</name>
<organism evidence="4 5">
    <name type="scientific">Prototheca wickerhamii</name>
    <dbReference type="NCBI Taxonomy" id="3111"/>
    <lineage>
        <taxon>Eukaryota</taxon>
        <taxon>Viridiplantae</taxon>
        <taxon>Chlorophyta</taxon>
        <taxon>core chlorophytes</taxon>
        <taxon>Trebouxiophyceae</taxon>
        <taxon>Chlorellales</taxon>
        <taxon>Chlorellaceae</taxon>
        <taxon>Prototheca</taxon>
    </lineage>
</organism>
<dbReference type="InterPro" id="IPR006968">
    <property type="entry name" value="RUS_fam"/>
</dbReference>
<keyword evidence="5" id="KW-1185">Reference proteome</keyword>
<dbReference type="Pfam" id="PF04884">
    <property type="entry name" value="UVB_sens_prot"/>
    <property type="match status" value="1"/>
</dbReference>
<feature type="domain" description="Protein root UVB sensitive/RUS" evidence="3">
    <location>
        <begin position="58"/>
        <end position="289"/>
    </location>
</feature>
<evidence type="ECO:0000259" key="3">
    <source>
        <dbReference type="Pfam" id="PF04884"/>
    </source>
</evidence>
<gene>
    <name evidence="4" type="ORF">QBZ16_002394</name>
</gene>
<dbReference type="PANTHER" id="PTHR12770:SF20">
    <property type="entry name" value="PROTEIN ROOT UVB SENSITIVE 6"/>
    <property type="match status" value="1"/>
</dbReference>
<evidence type="ECO:0000313" key="4">
    <source>
        <dbReference type="EMBL" id="KAK2079999.1"/>
    </source>
</evidence>
<accession>A0AAD9IK33</accession>
<dbReference type="EMBL" id="JASFZW010000002">
    <property type="protein sequence ID" value="KAK2079999.1"/>
    <property type="molecule type" value="Genomic_DNA"/>
</dbReference>
<protein>
    <recommendedName>
        <fullName evidence="3">Protein root UVB sensitive/RUS domain-containing protein</fullName>
    </recommendedName>
</protein>
<feature type="compositionally biased region" description="Basic residues" evidence="2">
    <location>
        <begin position="430"/>
        <end position="450"/>
    </location>
</feature>
<evidence type="ECO:0000313" key="5">
    <source>
        <dbReference type="Proteomes" id="UP001255856"/>
    </source>
</evidence>
<dbReference type="InterPro" id="IPR054549">
    <property type="entry name" value="UVB_sens_RUS_dom"/>
</dbReference>
<feature type="region of interest" description="Disordered" evidence="2">
    <location>
        <begin position="430"/>
        <end position="451"/>
    </location>
</feature>
<evidence type="ECO:0000256" key="2">
    <source>
        <dbReference type="SAM" id="MobiDB-lite"/>
    </source>
</evidence>
<dbReference type="Proteomes" id="UP001255856">
    <property type="component" value="Unassembled WGS sequence"/>
</dbReference>
<dbReference type="AlphaFoldDB" id="A0AAD9IK33"/>